<dbReference type="EMBL" id="MU865559">
    <property type="protein sequence ID" value="KAK4221325.1"/>
    <property type="molecule type" value="Genomic_DNA"/>
</dbReference>
<evidence type="ECO:0000256" key="3">
    <source>
        <dbReference type="SAM" id="MobiDB-lite"/>
    </source>
</evidence>
<dbReference type="CDD" id="cd00067">
    <property type="entry name" value="GAL4"/>
    <property type="match status" value="1"/>
</dbReference>
<dbReference type="SUPFAM" id="SSF57701">
    <property type="entry name" value="Zn2/Cys6 DNA-binding domain"/>
    <property type="match status" value="1"/>
</dbReference>
<dbReference type="InterPro" id="IPR001138">
    <property type="entry name" value="Zn2Cys6_DnaBD"/>
</dbReference>
<evidence type="ECO:0000313" key="5">
    <source>
        <dbReference type="EMBL" id="KAK4221325.1"/>
    </source>
</evidence>
<dbReference type="GO" id="GO:0003677">
    <property type="term" value="F:DNA binding"/>
    <property type="evidence" value="ECO:0007669"/>
    <property type="project" value="InterPro"/>
</dbReference>
<feature type="compositionally biased region" description="Low complexity" evidence="3">
    <location>
        <begin position="1"/>
        <end position="12"/>
    </location>
</feature>
<reference evidence="5" key="2">
    <citation type="submission" date="2023-05" db="EMBL/GenBank/DDBJ databases">
        <authorList>
            <consortium name="Lawrence Berkeley National Laboratory"/>
            <person name="Steindorff A."/>
            <person name="Hensen N."/>
            <person name="Bonometti L."/>
            <person name="Westerberg I."/>
            <person name="Brannstrom I.O."/>
            <person name="Guillou S."/>
            <person name="Cros-Aarteil S."/>
            <person name="Calhoun S."/>
            <person name="Haridas S."/>
            <person name="Kuo A."/>
            <person name="Mondo S."/>
            <person name="Pangilinan J."/>
            <person name="Riley R."/>
            <person name="Labutti K."/>
            <person name="Andreopoulos B."/>
            <person name="Lipzen A."/>
            <person name="Chen C."/>
            <person name="Yanf M."/>
            <person name="Daum C."/>
            <person name="Ng V."/>
            <person name="Clum A."/>
            <person name="Ohm R."/>
            <person name="Martin F."/>
            <person name="Silar P."/>
            <person name="Natvig D."/>
            <person name="Lalanne C."/>
            <person name="Gautier V."/>
            <person name="Ament-Velasquez S.L."/>
            <person name="Kruys A."/>
            <person name="Hutchinson M.I."/>
            <person name="Powell A.J."/>
            <person name="Barry K."/>
            <person name="Miller A.N."/>
            <person name="Grigoriev I.V."/>
            <person name="Debuchy R."/>
            <person name="Gladieux P."/>
            <person name="Thoren M.H."/>
            <person name="Johannesson H."/>
        </authorList>
    </citation>
    <scope>NUCLEOTIDE SEQUENCE</scope>
    <source>
        <strain evidence="5">CBS 990.96</strain>
    </source>
</reference>
<feature type="compositionally biased region" description="Polar residues" evidence="3">
    <location>
        <begin position="17"/>
        <end position="27"/>
    </location>
</feature>
<feature type="compositionally biased region" description="Basic and acidic residues" evidence="3">
    <location>
        <begin position="75"/>
        <end position="90"/>
    </location>
</feature>
<dbReference type="InterPro" id="IPR050797">
    <property type="entry name" value="Carb_Metab_Trans_Reg"/>
</dbReference>
<dbReference type="PANTHER" id="PTHR31668">
    <property type="entry name" value="GLUCOSE TRANSPORT TRANSCRIPTION REGULATOR RGT1-RELATED-RELATED"/>
    <property type="match status" value="1"/>
</dbReference>
<feature type="domain" description="Zn(2)-C6 fungal-type" evidence="4">
    <location>
        <begin position="32"/>
        <end position="64"/>
    </location>
</feature>
<protein>
    <submittedName>
        <fullName evidence="5">Fungal-specific transcription factor domain-containing protein</fullName>
    </submittedName>
</protein>
<dbReference type="PROSITE" id="PS50048">
    <property type="entry name" value="ZN2_CY6_FUNGAL_2"/>
    <property type="match status" value="1"/>
</dbReference>
<dbReference type="Gene3D" id="4.10.240.10">
    <property type="entry name" value="Zn(2)-C6 fungal-type DNA-binding domain"/>
    <property type="match status" value="1"/>
</dbReference>
<evidence type="ECO:0000256" key="1">
    <source>
        <dbReference type="ARBA" id="ARBA00022723"/>
    </source>
</evidence>
<dbReference type="InterPro" id="IPR007219">
    <property type="entry name" value="XnlR_reg_dom"/>
</dbReference>
<dbReference type="PROSITE" id="PS00463">
    <property type="entry name" value="ZN2_CY6_FUNGAL_1"/>
    <property type="match status" value="1"/>
</dbReference>
<dbReference type="CDD" id="cd12148">
    <property type="entry name" value="fungal_TF_MHR"/>
    <property type="match status" value="1"/>
</dbReference>
<gene>
    <name evidence="5" type="ORF">QBC38DRAFT_513619</name>
</gene>
<dbReference type="GO" id="GO:0008270">
    <property type="term" value="F:zinc ion binding"/>
    <property type="evidence" value="ECO:0007669"/>
    <property type="project" value="InterPro"/>
</dbReference>
<feature type="region of interest" description="Disordered" evidence="3">
    <location>
        <begin position="66"/>
        <end position="119"/>
    </location>
</feature>
<dbReference type="GO" id="GO:0005634">
    <property type="term" value="C:nucleus"/>
    <property type="evidence" value="ECO:0007669"/>
    <property type="project" value="TreeGrafter"/>
</dbReference>
<keyword evidence="2" id="KW-0539">Nucleus</keyword>
<dbReference type="GO" id="GO:0006351">
    <property type="term" value="P:DNA-templated transcription"/>
    <property type="evidence" value="ECO:0007669"/>
    <property type="project" value="InterPro"/>
</dbReference>
<dbReference type="Pfam" id="PF04082">
    <property type="entry name" value="Fungal_trans"/>
    <property type="match status" value="1"/>
</dbReference>
<evidence type="ECO:0000256" key="2">
    <source>
        <dbReference type="ARBA" id="ARBA00023242"/>
    </source>
</evidence>
<name>A0AAN6YMM4_9PEZI</name>
<organism evidence="5 6">
    <name type="scientific">Podospora fimiseda</name>
    <dbReference type="NCBI Taxonomy" id="252190"/>
    <lineage>
        <taxon>Eukaryota</taxon>
        <taxon>Fungi</taxon>
        <taxon>Dikarya</taxon>
        <taxon>Ascomycota</taxon>
        <taxon>Pezizomycotina</taxon>
        <taxon>Sordariomycetes</taxon>
        <taxon>Sordariomycetidae</taxon>
        <taxon>Sordariales</taxon>
        <taxon>Podosporaceae</taxon>
        <taxon>Podospora</taxon>
    </lineage>
</organism>
<dbReference type="GO" id="GO:0001080">
    <property type="term" value="P:nitrogen catabolite activation of transcription from RNA polymerase II promoter"/>
    <property type="evidence" value="ECO:0007669"/>
    <property type="project" value="TreeGrafter"/>
</dbReference>
<keyword evidence="6" id="KW-1185">Reference proteome</keyword>
<dbReference type="AlphaFoldDB" id="A0AAN6YMM4"/>
<evidence type="ECO:0000259" key="4">
    <source>
        <dbReference type="PROSITE" id="PS50048"/>
    </source>
</evidence>
<dbReference type="InterPro" id="IPR036864">
    <property type="entry name" value="Zn2-C6_fun-type_DNA-bd_sf"/>
</dbReference>
<accession>A0AAN6YMM4</accession>
<dbReference type="Pfam" id="PF00172">
    <property type="entry name" value="Zn_clus"/>
    <property type="match status" value="1"/>
</dbReference>
<dbReference type="SMART" id="SM00066">
    <property type="entry name" value="GAL4"/>
    <property type="match status" value="1"/>
</dbReference>
<dbReference type="Proteomes" id="UP001301958">
    <property type="component" value="Unassembled WGS sequence"/>
</dbReference>
<evidence type="ECO:0000313" key="6">
    <source>
        <dbReference type="Proteomes" id="UP001301958"/>
    </source>
</evidence>
<proteinExistence type="predicted"/>
<feature type="region of interest" description="Disordered" evidence="3">
    <location>
        <begin position="1"/>
        <end position="42"/>
    </location>
</feature>
<sequence>MSNTSSESNASSPDAILQSQPLRQTATRVDRPCDTCRKRKSKCAKEPGQERCVLCAFHNRDCTYLNIPQPRGKRRTVESSTDKFDSEIGKSRKKPKASKPDTSPATEPYPDQAPPSLLDRTLGLHRTTHFRYIGSSSPHEEKLLDIIHQSQDHGAREECFKFRLVADSTTFLSKSDHQTPLSADIDHDLEAVEQLVQPHGLGLVELYFRTVHPSYPILHKAVFLEKYARSYSEFSPALLAAVYLLAMDWWEFDRHLSSHQKPDADSLSRLAMKALMDVIHRPKLSSVQAGLLLLQRAGGDSWVLTSQVLAIGEELGLNLDCTDWNIPDWEKGLRRRLAWAVLMQDKWSSLIHGRPSHIVNSYWQIPPVTLIDFPESAADDDDKEGSTEVEQGRLLFIHLTRLTHIMRLALETLYSPAQAPVVQNLVATKGVQGLLELVKPLAVQLKDWAHSLPPELHMSSSLKTGKLCSNGYLHLSYFVTEIIIHRHIIRALSESTAPSILQLCRDAGRARLERAIAFVDALRPEHLQAFWWFAAPKSLAYIRTYGGLLWATSRDEDEREFYRKRLGEFRWGLKVRSKGVGFVGVALKEMEESLREIDMTSRPVPSLGCRDEVFEAHGYIGFPGLDQGFHYFHQQSAEMDDPSTFSLGGEFVTLDDAHTFERGLYGA</sequence>
<dbReference type="GO" id="GO:0000981">
    <property type="term" value="F:DNA-binding transcription factor activity, RNA polymerase II-specific"/>
    <property type="evidence" value="ECO:0007669"/>
    <property type="project" value="InterPro"/>
</dbReference>
<comment type="caution">
    <text evidence="5">The sequence shown here is derived from an EMBL/GenBank/DDBJ whole genome shotgun (WGS) entry which is preliminary data.</text>
</comment>
<keyword evidence="1" id="KW-0479">Metal-binding</keyword>
<dbReference type="PANTHER" id="PTHR31668:SF4">
    <property type="entry name" value="TRANSCRIPTIONAL ACTIVATOR PROTEIN DAL81"/>
    <property type="match status" value="1"/>
</dbReference>
<dbReference type="SMART" id="SM00906">
    <property type="entry name" value="Fungal_trans"/>
    <property type="match status" value="1"/>
</dbReference>
<reference evidence="5" key="1">
    <citation type="journal article" date="2023" name="Mol. Phylogenet. Evol.">
        <title>Genome-scale phylogeny and comparative genomics of the fungal order Sordariales.</title>
        <authorList>
            <person name="Hensen N."/>
            <person name="Bonometti L."/>
            <person name="Westerberg I."/>
            <person name="Brannstrom I.O."/>
            <person name="Guillou S."/>
            <person name="Cros-Aarteil S."/>
            <person name="Calhoun S."/>
            <person name="Haridas S."/>
            <person name="Kuo A."/>
            <person name="Mondo S."/>
            <person name="Pangilinan J."/>
            <person name="Riley R."/>
            <person name="LaButti K."/>
            <person name="Andreopoulos B."/>
            <person name="Lipzen A."/>
            <person name="Chen C."/>
            <person name="Yan M."/>
            <person name="Daum C."/>
            <person name="Ng V."/>
            <person name="Clum A."/>
            <person name="Steindorff A."/>
            <person name="Ohm R.A."/>
            <person name="Martin F."/>
            <person name="Silar P."/>
            <person name="Natvig D.O."/>
            <person name="Lalanne C."/>
            <person name="Gautier V."/>
            <person name="Ament-Velasquez S.L."/>
            <person name="Kruys A."/>
            <person name="Hutchinson M.I."/>
            <person name="Powell A.J."/>
            <person name="Barry K."/>
            <person name="Miller A.N."/>
            <person name="Grigoriev I.V."/>
            <person name="Debuchy R."/>
            <person name="Gladieux P."/>
            <person name="Hiltunen Thoren M."/>
            <person name="Johannesson H."/>
        </authorList>
    </citation>
    <scope>NUCLEOTIDE SEQUENCE</scope>
    <source>
        <strain evidence="5">CBS 990.96</strain>
    </source>
</reference>